<dbReference type="InterPro" id="IPR050315">
    <property type="entry name" value="FAD-oxidoreductase_2"/>
</dbReference>
<dbReference type="AlphaFoldDB" id="A0A1G7CLN3"/>
<dbReference type="Pfam" id="PF00890">
    <property type="entry name" value="FAD_binding_2"/>
    <property type="match status" value="1"/>
</dbReference>
<dbReference type="PANTHER" id="PTHR43400">
    <property type="entry name" value="FUMARATE REDUCTASE"/>
    <property type="match status" value="1"/>
</dbReference>
<evidence type="ECO:0000256" key="4">
    <source>
        <dbReference type="ARBA" id="ARBA00023002"/>
    </source>
</evidence>
<protein>
    <submittedName>
        <fullName evidence="6">Tricarballylate dehydrogenase</fullName>
    </submittedName>
</protein>
<keyword evidence="3" id="KW-0274">FAD</keyword>
<accession>A0A1G7CLN3</accession>
<gene>
    <name evidence="6" type="ORF">SAMN04487779_103326</name>
</gene>
<dbReference type="SUPFAM" id="SSF51905">
    <property type="entry name" value="FAD/NAD(P)-binding domain"/>
    <property type="match status" value="1"/>
</dbReference>
<comment type="cofactor">
    <cofactor evidence="1">
        <name>FAD</name>
        <dbReference type="ChEBI" id="CHEBI:57692"/>
    </cofactor>
</comment>
<dbReference type="InterPro" id="IPR036188">
    <property type="entry name" value="FAD/NAD-bd_sf"/>
</dbReference>
<dbReference type="EMBL" id="FMZX01000033">
    <property type="protein sequence ID" value="SDE40314.1"/>
    <property type="molecule type" value="Genomic_DNA"/>
</dbReference>
<reference evidence="6 7" key="1">
    <citation type="submission" date="2016-10" db="EMBL/GenBank/DDBJ databases">
        <authorList>
            <person name="de Groot N.N."/>
        </authorList>
    </citation>
    <scope>NUCLEOTIDE SEQUENCE [LARGE SCALE GENOMIC DNA]</scope>
    <source>
        <strain evidence="6 7">CPCC 100156</strain>
    </source>
</reference>
<dbReference type="InterPro" id="IPR027477">
    <property type="entry name" value="Succ_DH/fumarate_Rdtase_cat_sf"/>
</dbReference>
<evidence type="ECO:0000313" key="7">
    <source>
        <dbReference type="Proteomes" id="UP000198925"/>
    </source>
</evidence>
<dbReference type="RefSeq" id="WP_090665120.1">
    <property type="nucleotide sequence ID" value="NZ_FMZX01000033.1"/>
</dbReference>
<keyword evidence="4" id="KW-0560">Oxidoreductase</keyword>
<evidence type="ECO:0000259" key="5">
    <source>
        <dbReference type="Pfam" id="PF00890"/>
    </source>
</evidence>
<dbReference type="PANTHER" id="PTHR43400:SF7">
    <property type="entry name" value="FAD-DEPENDENT OXIDOREDUCTASE 2 FAD BINDING DOMAIN-CONTAINING PROTEIN"/>
    <property type="match status" value="1"/>
</dbReference>
<dbReference type="Gene3D" id="3.50.50.60">
    <property type="entry name" value="FAD/NAD(P)-binding domain"/>
    <property type="match status" value="1"/>
</dbReference>
<keyword evidence="7" id="KW-1185">Reference proteome</keyword>
<evidence type="ECO:0000313" key="6">
    <source>
        <dbReference type="EMBL" id="SDE40314.1"/>
    </source>
</evidence>
<organism evidence="6 7">
    <name type="scientific">Belnapia rosea</name>
    <dbReference type="NCBI Taxonomy" id="938405"/>
    <lineage>
        <taxon>Bacteria</taxon>
        <taxon>Pseudomonadati</taxon>
        <taxon>Pseudomonadota</taxon>
        <taxon>Alphaproteobacteria</taxon>
        <taxon>Acetobacterales</taxon>
        <taxon>Roseomonadaceae</taxon>
        <taxon>Belnapia</taxon>
    </lineage>
</organism>
<evidence type="ECO:0000256" key="1">
    <source>
        <dbReference type="ARBA" id="ARBA00001974"/>
    </source>
</evidence>
<feature type="domain" description="FAD-dependent oxidoreductase 2 FAD-binding" evidence="5">
    <location>
        <begin position="8"/>
        <end position="460"/>
    </location>
</feature>
<sequence length="484" mass="51666">MREKRFEVVVAGCGVAGLSAAVAAAEAGARVAVLERAPPEERGGQSRYTEAYLRMKSEAEVTDDFETHLAENSSGTLDPDLIAESAQPRGQRAAYAAALSMAEPDVIATFADEAGPTIAWLKGFGLRFDFLPTQFLTRSQPRLLPVGGGLALVDGLAARAEALGVKMLYDTTAERLERDEDGRVAGLLARSRQAGPVRLHGRVVLACGGFEGNAEMLARYIGPRAAFLRPICKGAHFNRGDGIRMALELGAATAGDFGSYHAEPIDPRSGVSEPSVFIFPYGILVNKDGHRFTDEAPGTVDAHYESITRRIFEQRDGIVYVVLDAKHQRVPNYRRALRTDQPPIVADSLGALAAKLAVPPAALAATVRDYNAACVPGNWRPLEADGLATQGLDPPKSNWALPIDEPPFHAYPIISANVFTFGGVKVDSDARVLDGDGAPIEGLYAAGEIIGTYYRTYTGATSVLKGLVFGRLAGRHAARRDNAA</sequence>
<proteinExistence type="predicted"/>
<keyword evidence="2" id="KW-0285">Flavoprotein</keyword>
<evidence type="ECO:0000256" key="3">
    <source>
        <dbReference type="ARBA" id="ARBA00022827"/>
    </source>
</evidence>
<dbReference type="SUPFAM" id="SSF56425">
    <property type="entry name" value="Succinate dehydrogenase/fumarate reductase flavoprotein, catalytic domain"/>
    <property type="match status" value="1"/>
</dbReference>
<dbReference type="InterPro" id="IPR003953">
    <property type="entry name" value="FAD-dep_OxRdtase_2_FAD-bd"/>
</dbReference>
<evidence type="ECO:0000256" key="2">
    <source>
        <dbReference type="ARBA" id="ARBA00022630"/>
    </source>
</evidence>
<dbReference type="Gene3D" id="3.90.700.10">
    <property type="entry name" value="Succinate dehydrogenase/fumarate reductase flavoprotein, catalytic domain"/>
    <property type="match status" value="1"/>
</dbReference>
<name>A0A1G7CLN3_9PROT</name>
<dbReference type="Proteomes" id="UP000198925">
    <property type="component" value="Unassembled WGS sequence"/>
</dbReference>
<dbReference type="GO" id="GO:0016491">
    <property type="term" value="F:oxidoreductase activity"/>
    <property type="evidence" value="ECO:0007669"/>
    <property type="project" value="UniProtKB-KW"/>
</dbReference>